<organism evidence="2 3">
    <name type="scientific">Bacteroides luti</name>
    <dbReference type="NCBI Taxonomy" id="1297750"/>
    <lineage>
        <taxon>Bacteria</taxon>
        <taxon>Pseudomonadati</taxon>
        <taxon>Bacteroidota</taxon>
        <taxon>Bacteroidia</taxon>
        <taxon>Bacteroidales</taxon>
        <taxon>Bacteroidaceae</taxon>
        <taxon>Bacteroides</taxon>
    </lineage>
</organism>
<evidence type="ECO:0000313" key="3">
    <source>
        <dbReference type="Proteomes" id="UP000184509"/>
    </source>
</evidence>
<evidence type="ECO:0000313" key="2">
    <source>
        <dbReference type="EMBL" id="SHF81011.1"/>
    </source>
</evidence>
<dbReference type="OrthoDB" id="9777090at2"/>
<protein>
    <recommendedName>
        <fullName evidence="1">Peptidase S9 prolyl oligopeptidase catalytic domain-containing protein</fullName>
    </recommendedName>
</protein>
<dbReference type="Gene3D" id="3.40.50.1820">
    <property type="entry name" value="alpha/beta hydrolase"/>
    <property type="match status" value="1"/>
</dbReference>
<name>A0A1M5EPH9_9BACE</name>
<dbReference type="GO" id="GO:0006508">
    <property type="term" value="P:proteolysis"/>
    <property type="evidence" value="ECO:0007669"/>
    <property type="project" value="InterPro"/>
</dbReference>
<dbReference type="Proteomes" id="UP000184509">
    <property type="component" value="Unassembled WGS sequence"/>
</dbReference>
<dbReference type="InterPro" id="IPR052920">
    <property type="entry name" value="DNA-binding_regulatory"/>
</dbReference>
<dbReference type="AlphaFoldDB" id="A0A1M5EPH9"/>
<keyword evidence="3" id="KW-1185">Reference proteome</keyword>
<dbReference type="STRING" id="1297750.SAMN05444405_11437"/>
<dbReference type="RefSeq" id="WP_073402999.1">
    <property type="nucleotide sequence ID" value="NZ_FQTV01000014.1"/>
</dbReference>
<accession>A0A1M5EPH9</accession>
<dbReference type="SUPFAM" id="SSF53474">
    <property type="entry name" value="alpha/beta-Hydrolases"/>
    <property type="match status" value="1"/>
</dbReference>
<dbReference type="InterPro" id="IPR029058">
    <property type="entry name" value="AB_hydrolase_fold"/>
</dbReference>
<dbReference type="EMBL" id="FQTV01000014">
    <property type="protein sequence ID" value="SHF81011.1"/>
    <property type="molecule type" value="Genomic_DNA"/>
</dbReference>
<proteinExistence type="predicted"/>
<reference evidence="2 3" key="1">
    <citation type="submission" date="2016-11" db="EMBL/GenBank/DDBJ databases">
        <authorList>
            <person name="Jaros S."/>
            <person name="Januszkiewicz K."/>
            <person name="Wedrychowicz H."/>
        </authorList>
    </citation>
    <scope>NUCLEOTIDE SEQUENCE [LARGE SCALE GENOMIC DNA]</scope>
    <source>
        <strain evidence="2 3">DSM 26991</strain>
    </source>
</reference>
<feature type="domain" description="Peptidase S9 prolyl oligopeptidase catalytic" evidence="1">
    <location>
        <begin position="146"/>
        <end position="319"/>
    </location>
</feature>
<sequence>MVAKKVIKIIKYLLLSLLLLFVASTVGGSFYMLDYSLSSKHNNNDEAESYKYMYDNYPYLHQWVDSLNKASALKDTFIIGNENNKLHAYFIAANKPTKKTAILVHGYTDNAIRMMMIGYLYNHDLNYNVVLPDLRAHGKSEGNTIQMGWKDRIDVIHWIDVAKGIYGDSINIVVHGISMGAATTMMVSGENLPTNVKCFVEDCGYTSVWDEFSKELEERFNLPEFPLMYATSMLCDIKYNWNFKEASPLNQVKKCRLPMFFIHGDADTYVPTWMVYPLYEAKPAPKELWIVRGAEHAKSYKQNPQLYLAKVKAFTDKYIK</sequence>
<dbReference type="GO" id="GO:0008236">
    <property type="term" value="F:serine-type peptidase activity"/>
    <property type="evidence" value="ECO:0007669"/>
    <property type="project" value="InterPro"/>
</dbReference>
<dbReference type="PANTHER" id="PTHR43358">
    <property type="entry name" value="ALPHA/BETA-HYDROLASE"/>
    <property type="match status" value="1"/>
</dbReference>
<gene>
    <name evidence="2" type="ORF">SAMN05444405_11437</name>
</gene>
<dbReference type="Pfam" id="PF00326">
    <property type="entry name" value="Peptidase_S9"/>
    <property type="match status" value="1"/>
</dbReference>
<evidence type="ECO:0000259" key="1">
    <source>
        <dbReference type="Pfam" id="PF00326"/>
    </source>
</evidence>
<dbReference type="PANTHER" id="PTHR43358:SF4">
    <property type="entry name" value="ALPHA_BETA HYDROLASE FOLD-1 DOMAIN-CONTAINING PROTEIN"/>
    <property type="match status" value="1"/>
</dbReference>
<dbReference type="InterPro" id="IPR001375">
    <property type="entry name" value="Peptidase_S9_cat"/>
</dbReference>